<dbReference type="STRING" id="398767.Glov_1179"/>
<gene>
    <name evidence="1" type="ordered locus">Glov_1179</name>
</gene>
<sequence>MKHPSVTPNILDAPDDEIICWCAKVSKGAVCDAIADGADTLDKLHEQLGILRGALCAEKSPRGRCCCQEVVALLTHSALCRARRRGALQAA</sequence>
<dbReference type="InterPro" id="IPR041854">
    <property type="entry name" value="BFD-like_2Fe2S-bd_dom_sf"/>
</dbReference>
<proteinExistence type="predicted"/>
<dbReference type="HOGENOM" id="CLU_173878_0_0_7"/>
<reference evidence="1 2" key="1">
    <citation type="submission" date="2008-05" db="EMBL/GenBank/DDBJ databases">
        <title>Complete sequence of chromosome of Geobacter lovleyi SZ.</title>
        <authorList>
            <consortium name="US DOE Joint Genome Institute"/>
            <person name="Lucas S."/>
            <person name="Copeland A."/>
            <person name="Lapidus A."/>
            <person name="Glavina del Rio T."/>
            <person name="Dalin E."/>
            <person name="Tice H."/>
            <person name="Bruce D."/>
            <person name="Goodwin L."/>
            <person name="Pitluck S."/>
            <person name="Chertkov O."/>
            <person name="Meincke L."/>
            <person name="Brettin T."/>
            <person name="Detter J.C."/>
            <person name="Han C."/>
            <person name="Tapia R."/>
            <person name="Kuske C.R."/>
            <person name="Schmutz J."/>
            <person name="Larimer F."/>
            <person name="Land M."/>
            <person name="Hauser L."/>
            <person name="Kyrpides N."/>
            <person name="Mikhailova N."/>
            <person name="Sung Y."/>
            <person name="Fletcher K.E."/>
            <person name="Ritalahti K.M."/>
            <person name="Loeffler F.E."/>
            <person name="Richardson P."/>
        </authorList>
    </citation>
    <scope>NUCLEOTIDE SEQUENCE [LARGE SCALE GENOMIC DNA]</scope>
    <source>
        <strain evidence="2">ATCC BAA-1151 / DSM 17278 / SZ</strain>
    </source>
</reference>
<keyword evidence="2" id="KW-1185">Reference proteome</keyword>
<dbReference type="OrthoDB" id="15293at2"/>
<dbReference type="AlphaFoldDB" id="B3E721"/>
<dbReference type="Proteomes" id="UP000002420">
    <property type="component" value="Chromosome"/>
</dbReference>
<dbReference type="Gene3D" id="1.10.10.1100">
    <property type="entry name" value="BFD-like [2Fe-2S]-binding domain"/>
    <property type="match status" value="1"/>
</dbReference>
<evidence type="ECO:0008006" key="3">
    <source>
        <dbReference type="Google" id="ProtNLM"/>
    </source>
</evidence>
<name>B3E721_TRIL1</name>
<evidence type="ECO:0000313" key="1">
    <source>
        <dbReference type="EMBL" id="ACD94901.1"/>
    </source>
</evidence>
<dbReference type="KEGG" id="glo:Glov_1179"/>
<protein>
    <recommendedName>
        <fullName evidence="3">BFD domain protein (2Fe-2S)-binding domain protein</fullName>
    </recommendedName>
</protein>
<dbReference type="RefSeq" id="WP_012469250.1">
    <property type="nucleotide sequence ID" value="NC_010814.1"/>
</dbReference>
<evidence type="ECO:0000313" key="2">
    <source>
        <dbReference type="Proteomes" id="UP000002420"/>
    </source>
</evidence>
<organism evidence="1 2">
    <name type="scientific">Trichlorobacter lovleyi (strain ATCC BAA-1151 / DSM 17278 / SZ)</name>
    <name type="common">Geobacter lovleyi</name>
    <dbReference type="NCBI Taxonomy" id="398767"/>
    <lineage>
        <taxon>Bacteria</taxon>
        <taxon>Pseudomonadati</taxon>
        <taxon>Thermodesulfobacteriota</taxon>
        <taxon>Desulfuromonadia</taxon>
        <taxon>Geobacterales</taxon>
        <taxon>Geobacteraceae</taxon>
        <taxon>Trichlorobacter</taxon>
    </lineage>
</organism>
<accession>B3E721</accession>
<dbReference type="EMBL" id="CP001089">
    <property type="protein sequence ID" value="ACD94901.1"/>
    <property type="molecule type" value="Genomic_DNA"/>
</dbReference>